<evidence type="ECO:0000313" key="2">
    <source>
        <dbReference type="Proteomes" id="UP000294656"/>
    </source>
</evidence>
<dbReference type="EMBL" id="SNXC01000010">
    <property type="protein sequence ID" value="TDO98868.1"/>
    <property type="molecule type" value="Genomic_DNA"/>
</dbReference>
<evidence type="ECO:0000313" key="1">
    <source>
        <dbReference type="EMBL" id="TDO98868.1"/>
    </source>
</evidence>
<reference evidence="1 2" key="1">
    <citation type="submission" date="2019-03" db="EMBL/GenBank/DDBJ databases">
        <title>Genomic Encyclopedia of Type Strains, Phase III (KMG-III): the genomes of soil and plant-associated and newly described type strains.</title>
        <authorList>
            <person name="Whitman W."/>
        </authorList>
    </citation>
    <scope>NUCLEOTIDE SEQUENCE [LARGE SCALE GENOMIC DNA]</scope>
    <source>
        <strain evidence="1 2">CECT 7378</strain>
    </source>
</reference>
<sequence length="53" mass="6263">MLDDINTRIHKLKFVLYRLILKIMDPLTVGEIKTEYKNSVIQNTRSFTPKLIT</sequence>
<dbReference type="Proteomes" id="UP000294656">
    <property type="component" value="Unassembled WGS sequence"/>
</dbReference>
<keyword evidence="2" id="KW-1185">Reference proteome</keyword>
<proteinExistence type="predicted"/>
<gene>
    <name evidence="1" type="ORF">DFP79_1281</name>
</gene>
<comment type="caution">
    <text evidence="1">The sequence shown here is derived from an EMBL/GenBank/DDBJ whole genome shotgun (WGS) entry which is preliminary data.</text>
</comment>
<dbReference type="AlphaFoldDB" id="A0A4R6MBA1"/>
<name>A0A4R6MBA1_9GAMM</name>
<accession>A0A4R6MBA1</accession>
<organism evidence="1 2">
    <name type="scientific">Marinomonas balearica</name>
    <dbReference type="NCBI Taxonomy" id="491947"/>
    <lineage>
        <taxon>Bacteria</taxon>
        <taxon>Pseudomonadati</taxon>
        <taxon>Pseudomonadota</taxon>
        <taxon>Gammaproteobacteria</taxon>
        <taxon>Oceanospirillales</taxon>
        <taxon>Oceanospirillaceae</taxon>
        <taxon>Marinomonas</taxon>
    </lineage>
</organism>
<protein>
    <submittedName>
        <fullName evidence="1">Uncharacterized protein</fullName>
    </submittedName>
</protein>